<proteinExistence type="predicted"/>
<evidence type="ECO:0008006" key="3">
    <source>
        <dbReference type="Google" id="ProtNLM"/>
    </source>
</evidence>
<dbReference type="Proteomes" id="UP000523007">
    <property type="component" value="Unassembled WGS sequence"/>
</dbReference>
<name>A0A7W7W087_9ACTN</name>
<reference evidence="1 2" key="1">
    <citation type="submission" date="2020-08" db="EMBL/GenBank/DDBJ databases">
        <title>Sequencing the genomes of 1000 actinobacteria strains.</title>
        <authorList>
            <person name="Klenk H.-P."/>
        </authorList>
    </citation>
    <scope>NUCLEOTIDE SEQUENCE [LARGE SCALE GENOMIC DNA]</scope>
    <source>
        <strain evidence="1 2">DSM 102030</strain>
    </source>
</reference>
<dbReference type="RefSeq" id="WP_184574306.1">
    <property type="nucleotide sequence ID" value="NZ_JACHJT010000001.1"/>
</dbReference>
<dbReference type="Gene3D" id="3.40.50.150">
    <property type="entry name" value="Vaccinia Virus protein VP39"/>
    <property type="match status" value="1"/>
</dbReference>
<evidence type="ECO:0000313" key="2">
    <source>
        <dbReference type="Proteomes" id="UP000523007"/>
    </source>
</evidence>
<accession>A0A7W7W087</accession>
<dbReference type="SUPFAM" id="SSF53335">
    <property type="entry name" value="S-adenosyl-L-methionine-dependent methyltransferases"/>
    <property type="match status" value="1"/>
</dbReference>
<protein>
    <recommendedName>
        <fullName evidence="3">S-adenosyl methyltransferase</fullName>
    </recommendedName>
</protein>
<sequence>MSSDQSARTAGNSATPAGIDASTASVARVYDAILGGEHNYEVDQEVAQSIFEVSPDARRTAQAIRQWLVRVVRWLSGPAGMDQFLDVGSGLPTAENTHEVAQRNNPRARVVYVDNDPLVSAHSDTLLGANPNANFVEGDLTRPQELLRHPTVTGTLELDRPFVLMQCNTLHHLMDEQRPHELMRTYIDALPSGSYVALCHFWDPADEDPELSEFAREVEHRFSTSSMASGRFRTRAEITSYFDGLELVEPGLVELHEWWPDGPRTQPLIPMDHVFLGGVGRKR</sequence>
<dbReference type="EMBL" id="JACHJT010000001">
    <property type="protein sequence ID" value="MBB4929652.1"/>
    <property type="molecule type" value="Genomic_DNA"/>
</dbReference>
<dbReference type="InterPro" id="IPR029063">
    <property type="entry name" value="SAM-dependent_MTases_sf"/>
</dbReference>
<gene>
    <name evidence="1" type="ORF">F4561_000472</name>
</gene>
<evidence type="ECO:0000313" key="1">
    <source>
        <dbReference type="EMBL" id="MBB4929652.1"/>
    </source>
</evidence>
<keyword evidence="2" id="KW-1185">Reference proteome</keyword>
<comment type="caution">
    <text evidence="1">The sequence shown here is derived from an EMBL/GenBank/DDBJ whole genome shotgun (WGS) entry which is preliminary data.</text>
</comment>
<organism evidence="1 2">
    <name type="scientific">Lipingzhangella halophila</name>
    <dbReference type="NCBI Taxonomy" id="1783352"/>
    <lineage>
        <taxon>Bacteria</taxon>
        <taxon>Bacillati</taxon>
        <taxon>Actinomycetota</taxon>
        <taxon>Actinomycetes</taxon>
        <taxon>Streptosporangiales</taxon>
        <taxon>Nocardiopsidaceae</taxon>
        <taxon>Lipingzhangella</taxon>
    </lineage>
</organism>
<dbReference type="PIRSF" id="PIRSF017393">
    <property type="entry name" value="MTase_SAV2177"/>
    <property type="match status" value="1"/>
</dbReference>
<dbReference type="Pfam" id="PF04672">
    <property type="entry name" value="Methyltransf_19"/>
    <property type="match status" value="1"/>
</dbReference>
<dbReference type="AlphaFoldDB" id="A0A7W7W087"/>
<dbReference type="InterPro" id="IPR006764">
    <property type="entry name" value="SAM_dep_MeTrfase_SAV2177_type"/>
</dbReference>